<dbReference type="SMART" id="SM00355">
    <property type="entry name" value="ZnF_C2H2"/>
    <property type="match status" value="2"/>
</dbReference>
<dbReference type="SUPFAM" id="SSF46689">
    <property type="entry name" value="Homeodomain-like"/>
    <property type="match status" value="2"/>
</dbReference>
<keyword evidence="8" id="KW-0221">Differentiation</keyword>
<evidence type="ECO:0000256" key="15">
    <source>
        <dbReference type="PROSITE-ProRule" id="PRU00108"/>
    </source>
</evidence>
<evidence type="ECO:0000256" key="17">
    <source>
        <dbReference type="SAM" id="MobiDB-lite"/>
    </source>
</evidence>
<keyword evidence="3" id="KW-0678">Repressor</keyword>
<dbReference type="CDD" id="cd00086">
    <property type="entry name" value="homeodomain"/>
    <property type="match status" value="2"/>
</dbReference>
<dbReference type="PROSITE" id="PS50071">
    <property type="entry name" value="HOMEOBOX_2"/>
    <property type="match status" value="2"/>
</dbReference>
<keyword evidence="12 15" id="KW-0371">Homeobox</keyword>
<comment type="subcellular location">
    <subcellularLocation>
        <location evidence="1 15 16">Nucleus</location>
    </subcellularLocation>
</comment>
<evidence type="ECO:0000256" key="8">
    <source>
        <dbReference type="ARBA" id="ARBA00022782"/>
    </source>
</evidence>
<dbReference type="PANTHER" id="PTHR15467:SF5">
    <property type="entry name" value="ZINC FINGERS AND HOMEOBOXES PROTEIN 2"/>
    <property type="match status" value="1"/>
</dbReference>
<feature type="region of interest" description="Disordered" evidence="17">
    <location>
        <begin position="588"/>
        <end position="609"/>
    </location>
</feature>
<dbReference type="InterPro" id="IPR013087">
    <property type="entry name" value="Znf_C2H2_type"/>
</dbReference>
<feature type="domain" description="Homeobox" evidence="18">
    <location>
        <begin position="272"/>
        <end position="315"/>
    </location>
</feature>
<proteinExistence type="inferred from homology"/>
<evidence type="ECO:0000256" key="1">
    <source>
        <dbReference type="ARBA" id="ARBA00004123"/>
    </source>
</evidence>
<dbReference type="GO" id="GO:0008270">
    <property type="term" value="F:zinc ion binding"/>
    <property type="evidence" value="ECO:0007669"/>
    <property type="project" value="UniProtKB-KW"/>
</dbReference>
<dbReference type="SUPFAM" id="SSF57667">
    <property type="entry name" value="beta-beta-alpha zinc fingers"/>
    <property type="match status" value="2"/>
</dbReference>
<dbReference type="PANTHER" id="PTHR15467">
    <property type="entry name" value="ZINC-FINGERS AND HOMEOBOXES RELATED"/>
    <property type="match status" value="1"/>
</dbReference>
<evidence type="ECO:0000256" key="9">
    <source>
        <dbReference type="ARBA" id="ARBA00022833"/>
    </source>
</evidence>
<reference evidence="19 20" key="1">
    <citation type="journal article" date="2019" name="Genome Biol. Evol.">
        <title>Whole-Genome Sequencing of the Giant Devil Catfish, Bagarius yarrelli.</title>
        <authorList>
            <person name="Jiang W."/>
            <person name="Lv Y."/>
            <person name="Cheng L."/>
            <person name="Yang K."/>
            <person name="Chao B."/>
            <person name="Wang X."/>
            <person name="Li Y."/>
            <person name="Pan X."/>
            <person name="You X."/>
            <person name="Zhang Y."/>
            <person name="Yang J."/>
            <person name="Li J."/>
            <person name="Zhang X."/>
            <person name="Liu S."/>
            <person name="Sun C."/>
            <person name="Yang J."/>
            <person name="Shi Q."/>
        </authorList>
    </citation>
    <scope>NUCLEOTIDE SEQUENCE [LARGE SCALE GENOMIC DNA]</scope>
    <source>
        <strain evidence="19">JWS20170419001</strain>
        <tissue evidence="19">Muscle</tissue>
    </source>
</reference>
<keyword evidence="10" id="KW-0805">Transcription regulation</keyword>
<dbReference type="GO" id="GO:0030154">
    <property type="term" value="P:cell differentiation"/>
    <property type="evidence" value="ECO:0007669"/>
    <property type="project" value="UniProtKB-KW"/>
</dbReference>
<dbReference type="InterPro" id="IPR001356">
    <property type="entry name" value="HD"/>
</dbReference>
<dbReference type="InterPro" id="IPR009057">
    <property type="entry name" value="Homeodomain-like_sf"/>
</dbReference>
<evidence type="ECO:0000256" key="4">
    <source>
        <dbReference type="ARBA" id="ARBA00022553"/>
    </source>
</evidence>
<evidence type="ECO:0000256" key="11">
    <source>
        <dbReference type="ARBA" id="ARBA00023125"/>
    </source>
</evidence>
<keyword evidence="13" id="KW-0804">Transcription</keyword>
<dbReference type="Gene3D" id="3.30.160.60">
    <property type="entry name" value="Classic Zinc Finger"/>
    <property type="match status" value="1"/>
</dbReference>
<dbReference type="InterPro" id="IPR036236">
    <property type="entry name" value="Znf_C2H2_sf"/>
</dbReference>
<feature type="compositionally biased region" description="Polar residues" evidence="17">
    <location>
        <begin position="590"/>
        <end position="607"/>
    </location>
</feature>
<evidence type="ECO:0000313" key="20">
    <source>
        <dbReference type="Proteomes" id="UP000319801"/>
    </source>
</evidence>
<keyword evidence="9" id="KW-0862">Zinc</keyword>
<comment type="similarity">
    <text evidence="2">Belongs to the ZHX family.</text>
</comment>
<comment type="caution">
    <text evidence="19">The sequence shown here is derived from an EMBL/GenBank/DDBJ whole genome shotgun (WGS) entry which is preliminary data.</text>
</comment>
<evidence type="ECO:0000256" key="3">
    <source>
        <dbReference type="ARBA" id="ARBA00022491"/>
    </source>
</evidence>
<dbReference type="FunFam" id="1.10.10.60:FF:000062">
    <property type="entry name" value="zinc fingers and homeoboxes protein 3"/>
    <property type="match status" value="1"/>
</dbReference>
<evidence type="ECO:0000256" key="10">
    <source>
        <dbReference type="ARBA" id="ARBA00023015"/>
    </source>
</evidence>
<dbReference type="Pfam" id="PF18387">
    <property type="entry name" value="zf_C2H2_ZHX"/>
    <property type="match status" value="1"/>
</dbReference>
<dbReference type="Gene3D" id="1.10.10.60">
    <property type="entry name" value="Homeodomain-like"/>
    <property type="match status" value="2"/>
</dbReference>
<accession>A0A556UZ08</accession>
<dbReference type="GO" id="GO:0005634">
    <property type="term" value="C:nucleus"/>
    <property type="evidence" value="ECO:0007669"/>
    <property type="project" value="UniProtKB-SubCell"/>
</dbReference>
<dbReference type="Proteomes" id="UP000319801">
    <property type="component" value="Unassembled WGS sequence"/>
</dbReference>
<dbReference type="Pfam" id="PF00046">
    <property type="entry name" value="Homeodomain"/>
    <property type="match status" value="1"/>
</dbReference>
<keyword evidence="6" id="KW-0677">Repeat</keyword>
<evidence type="ECO:0000256" key="14">
    <source>
        <dbReference type="ARBA" id="ARBA00023242"/>
    </source>
</evidence>
<sequence length="721" mass="80645">MSSRRKSFTPCMVSVSNVEMGGPIGMDTLDDEPSAQQPSLNMHHVSRQCLAEEVYLEGTGDKREEMTSTLQKQQSRDYQCKYCTFSTHNLSEFKEHVYTTHPNVILNPLYLCAVCNFSTKKFDSLTEHNETEHPGEINFKFKRLKLDNQTILEQTIEDKDDTSSPKTKFMQDNDDAFDFLPSCPSTMQNVEDAVFNNGNKMESNLDHLLLKDQITAVNVNGTIIIPEPMMLEGLSHVMPLLQRPPNLSSMPTIAVPLNTSKYNPLLDTNITLITSFNKFPYPTHAELSWLTAASKHPEEQIKVWFTTQRLKQGITWSPEEVEEARKKMFNGCMPPSHNTFTVLPTPVSEPVTTSQSVAPAVSCHVTGQSTLFPVTTSNGTSGACATVTVTAVTNMHNLKRPLGTSLVAQDVKRPMISTDEHKEKTRMARPSVPPLERLSMAPPPAPPESKRSMLPPLIATDMNLTNPFVLPKVKMPMVFPLTPPKDKIPMPPPPLLPRDRLPIIPIVSADPKRSTIAQQIRNQALAFSVISKDDQSILPSDVSLPLVPPLMTSQVKRPPIIQTARTIPAAPTFIPTFSLESKPLELSVEQKLTSSESQPTESQNGNNRVPCGDGKKWIFDQSALAHNGLRHLNNYLAPKERPKTVPTQFPLLERLKGKTAEQLKVLEESFQRNSFPSHHEVDHIAITTRLSREEIDSWFSERRALRQLGKSPFKLHGVQED</sequence>
<dbReference type="GO" id="GO:0003677">
    <property type="term" value="F:DNA binding"/>
    <property type="evidence" value="ECO:0007669"/>
    <property type="project" value="UniProtKB-UniRule"/>
</dbReference>
<evidence type="ECO:0000256" key="6">
    <source>
        <dbReference type="ARBA" id="ARBA00022737"/>
    </source>
</evidence>
<evidence type="ECO:0000256" key="5">
    <source>
        <dbReference type="ARBA" id="ARBA00022723"/>
    </source>
</evidence>
<keyword evidence="4" id="KW-0597">Phosphoprotein</keyword>
<gene>
    <name evidence="19" type="ORF">Baya_11043</name>
</gene>
<feature type="region of interest" description="Disordered" evidence="17">
    <location>
        <begin position="421"/>
        <end position="450"/>
    </location>
</feature>
<keyword evidence="7" id="KW-0863">Zinc-finger</keyword>
<keyword evidence="20" id="KW-1185">Reference proteome</keyword>
<keyword evidence="14 15" id="KW-0539">Nucleus</keyword>
<dbReference type="SMART" id="SM00389">
    <property type="entry name" value="HOX"/>
    <property type="match status" value="2"/>
</dbReference>
<evidence type="ECO:0000256" key="13">
    <source>
        <dbReference type="ARBA" id="ARBA00023163"/>
    </source>
</evidence>
<organism evidence="19 20">
    <name type="scientific">Bagarius yarrelli</name>
    <name type="common">Goonch</name>
    <name type="synonym">Bagrus yarrelli</name>
    <dbReference type="NCBI Taxonomy" id="175774"/>
    <lineage>
        <taxon>Eukaryota</taxon>
        <taxon>Metazoa</taxon>
        <taxon>Chordata</taxon>
        <taxon>Craniata</taxon>
        <taxon>Vertebrata</taxon>
        <taxon>Euteleostomi</taxon>
        <taxon>Actinopterygii</taxon>
        <taxon>Neopterygii</taxon>
        <taxon>Teleostei</taxon>
        <taxon>Ostariophysi</taxon>
        <taxon>Siluriformes</taxon>
        <taxon>Sisoridae</taxon>
        <taxon>Sisorinae</taxon>
        <taxon>Bagarius</taxon>
    </lineage>
</organism>
<evidence type="ECO:0000256" key="16">
    <source>
        <dbReference type="RuleBase" id="RU000682"/>
    </source>
</evidence>
<dbReference type="AlphaFoldDB" id="A0A556UZ08"/>
<dbReference type="EMBL" id="VCAZ01000080">
    <property type="protein sequence ID" value="TSP90491.1"/>
    <property type="molecule type" value="Genomic_DNA"/>
</dbReference>
<feature type="domain" description="Homeobox" evidence="18">
    <location>
        <begin position="659"/>
        <end position="704"/>
    </location>
</feature>
<name>A0A556UZ08_BAGYA</name>
<evidence type="ECO:0000259" key="18">
    <source>
        <dbReference type="PROSITE" id="PS50071"/>
    </source>
</evidence>
<dbReference type="InterPro" id="IPR041057">
    <property type="entry name" value="ZHX_Znf_C2H2"/>
</dbReference>
<dbReference type="OrthoDB" id="6159439at2759"/>
<evidence type="ECO:0000256" key="2">
    <source>
        <dbReference type="ARBA" id="ARBA00007440"/>
    </source>
</evidence>
<feature type="DNA-binding region" description="Homeobox" evidence="15">
    <location>
        <begin position="274"/>
        <end position="316"/>
    </location>
</feature>
<feature type="DNA-binding region" description="Homeobox" evidence="15">
    <location>
        <begin position="661"/>
        <end position="705"/>
    </location>
</feature>
<keyword evidence="11 15" id="KW-0238">DNA-binding</keyword>
<evidence type="ECO:0000313" key="19">
    <source>
        <dbReference type="EMBL" id="TSP90491.1"/>
    </source>
</evidence>
<keyword evidence="5" id="KW-0479">Metal-binding</keyword>
<evidence type="ECO:0000256" key="12">
    <source>
        <dbReference type="ARBA" id="ARBA00023155"/>
    </source>
</evidence>
<evidence type="ECO:0000256" key="7">
    <source>
        <dbReference type="ARBA" id="ARBA00022771"/>
    </source>
</evidence>
<protein>
    <submittedName>
        <fullName evidence="19">Zinc fingers and homeoboxes protein 2</fullName>
    </submittedName>
</protein>
<dbReference type="GO" id="GO:0000981">
    <property type="term" value="F:DNA-binding transcription factor activity, RNA polymerase II-specific"/>
    <property type="evidence" value="ECO:0007669"/>
    <property type="project" value="TreeGrafter"/>
</dbReference>